<accession>A0A450WH35</accession>
<dbReference type="Gene3D" id="2.40.50.230">
    <property type="entry name" value="Gp5 N-terminal domain"/>
    <property type="match status" value="1"/>
</dbReference>
<proteinExistence type="predicted"/>
<dbReference type="Gene3D" id="6.20.150.10">
    <property type="match status" value="1"/>
</dbReference>
<evidence type="ECO:0000313" key="1">
    <source>
        <dbReference type="EMBL" id="VFK16302.1"/>
    </source>
</evidence>
<dbReference type="EMBL" id="CAADFN010000022">
    <property type="protein sequence ID" value="VFK16302.1"/>
    <property type="molecule type" value="Genomic_DNA"/>
</dbReference>
<dbReference type="NCBIfam" id="TIGR01644">
    <property type="entry name" value="phage_P2_V"/>
    <property type="match status" value="1"/>
</dbReference>
<protein>
    <submittedName>
        <fullName evidence="1">Phage baseplate assembly protein V</fullName>
    </submittedName>
</protein>
<dbReference type="AlphaFoldDB" id="A0A450WH35"/>
<gene>
    <name evidence="1" type="ORF">BECKLFY1418C_GA0070996_102239</name>
</gene>
<reference evidence="1" key="1">
    <citation type="submission" date="2019-02" db="EMBL/GenBank/DDBJ databases">
        <authorList>
            <person name="Gruber-Vodicka R. H."/>
            <person name="Seah K. B. B."/>
        </authorList>
    </citation>
    <scope>NUCLEOTIDE SEQUENCE</scope>
    <source>
        <strain evidence="1">BECK_BY7</strain>
    </source>
</reference>
<dbReference type="InterPro" id="IPR037026">
    <property type="entry name" value="Vgr_OB-fold_dom_sf"/>
</dbReference>
<dbReference type="InterPro" id="IPR013046">
    <property type="entry name" value="GpV/Gp45"/>
</dbReference>
<name>A0A450WH35_9GAMM</name>
<sequence length="193" mass="20228">MTDDIGQCVLKFGIVAETRPGAARARLPDLDDLLTWWLPVSYRKTLRDKDMWTPDVGEHVACLLDGDFNEGVILGAIYSKADPPPVTGPDKWHVSFADGGLLEYDRETGAAILVTTGPVHVTAGGQVTAKAPRVVIDAGEVTCTGNLTVEGRLTYRGGMTGAGGAGATAEIDGNIHATGAILDEGGNTNHHGH</sequence>
<organism evidence="1">
    <name type="scientific">Candidatus Kentrum sp. LFY</name>
    <dbReference type="NCBI Taxonomy" id="2126342"/>
    <lineage>
        <taxon>Bacteria</taxon>
        <taxon>Pseudomonadati</taxon>
        <taxon>Pseudomonadota</taxon>
        <taxon>Gammaproteobacteria</taxon>
        <taxon>Candidatus Kentrum</taxon>
    </lineage>
</organism>